<protein>
    <submittedName>
        <fullName evidence="12">DNA-binding response regulator</fullName>
    </submittedName>
</protein>
<dbReference type="FunFam" id="1.10.10.10:FF:000210">
    <property type="entry name" value="Winged-helix transcriptional response regulator KdpE"/>
    <property type="match status" value="1"/>
</dbReference>
<sequence length="227" mass="25545">MNKGTILIVDDEVQIRRMLTITLQSNGYNIVEAQSGKDALAQVANHPPDLILLDLGLPDQNGQDVLVHLREWYSNPIIILSVQDSESEIVLALDRGASDYLVKPFRTGELLARIRAAMRKNAVDDHNHVVSFNDLQIDFAQRTVKRSGQLVKLTTTEYSLLILLASNEGKVLTHQYLLQKVWGPSYINESQYLRVFVAQLRKKIEKDANKPAYILTESGVGYRFVGS</sequence>
<evidence type="ECO:0000313" key="13">
    <source>
        <dbReference type="Proteomes" id="UP000251889"/>
    </source>
</evidence>
<dbReference type="InterPro" id="IPR039420">
    <property type="entry name" value="WalR-like"/>
</dbReference>
<dbReference type="Proteomes" id="UP000251889">
    <property type="component" value="Unassembled WGS sequence"/>
</dbReference>
<dbReference type="Gene3D" id="3.40.50.2300">
    <property type="match status" value="1"/>
</dbReference>
<feature type="modified residue" description="4-aspartylphosphate" evidence="8">
    <location>
        <position position="54"/>
    </location>
</feature>
<dbReference type="Gene3D" id="1.10.10.10">
    <property type="entry name" value="Winged helix-like DNA-binding domain superfamily/Winged helix DNA-binding domain"/>
    <property type="match status" value="1"/>
</dbReference>
<dbReference type="PROSITE" id="PS51755">
    <property type="entry name" value="OMPR_PHOB"/>
    <property type="match status" value="1"/>
</dbReference>
<dbReference type="GO" id="GO:0045893">
    <property type="term" value="P:positive regulation of DNA-templated transcription"/>
    <property type="evidence" value="ECO:0007669"/>
    <property type="project" value="UniProtKB-ARBA"/>
</dbReference>
<dbReference type="PANTHER" id="PTHR48111">
    <property type="entry name" value="REGULATOR OF RPOS"/>
    <property type="match status" value="1"/>
</dbReference>
<accession>A0A364Y582</accession>
<gene>
    <name evidence="12" type="ORF">DQQ10_06315</name>
</gene>
<keyword evidence="3 8" id="KW-0597">Phosphoprotein</keyword>
<dbReference type="FunFam" id="3.40.50.2300:FF:000021">
    <property type="entry name" value="Two-component system response regulator KdpE"/>
    <property type="match status" value="1"/>
</dbReference>
<dbReference type="SUPFAM" id="SSF52172">
    <property type="entry name" value="CheY-like"/>
    <property type="match status" value="1"/>
</dbReference>
<dbReference type="RefSeq" id="WP_112745979.1">
    <property type="nucleotide sequence ID" value="NZ_QMFY01000002.1"/>
</dbReference>
<dbReference type="PROSITE" id="PS50110">
    <property type="entry name" value="RESPONSE_REGULATORY"/>
    <property type="match status" value="1"/>
</dbReference>
<reference evidence="12 13" key="1">
    <citation type="submission" date="2018-06" db="EMBL/GenBank/DDBJ databases">
        <title>Chryseolinea flavus sp. nov., a member of the phylum Bacteroidetes isolated from soil.</title>
        <authorList>
            <person name="Li Y."/>
            <person name="Wang J."/>
        </authorList>
    </citation>
    <scope>NUCLEOTIDE SEQUENCE [LARGE SCALE GENOMIC DNA]</scope>
    <source>
        <strain evidence="12 13">SDU1-6</strain>
    </source>
</reference>
<evidence type="ECO:0000256" key="7">
    <source>
        <dbReference type="ARBA" id="ARBA00023163"/>
    </source>
</evidence>
<dbReference type="PANTHER" id="PTHR48111:SF50">
    <property type="entry name" value="KDP OPERON TRANSCRIPTIONAL REGULATORY PROTEIN KDPE"/>
    <property type="match status" value="1"/>
</dbReference>
<dbReference type="Pfam" id="PF00072">
    <property type="entry name" value="Response_reg"/>
    <property type="match status" value="1"/>
</dbReference>
<evidence type="ECO:0000259" key="11">
    <source>
        <dbReference type="PROSITE" id="PS51755"/>
    </source>
</evidence>
<evidence type="ECO:0000256" key="5">
    <source>
        <dbReference type="ARBA" id="ARBA00023015"/>
    </source>
</evidence>
<dbReference type="Gene3D" id="6.10.250.690">
    <property type="match status" value="1"/>
</dbReference>
<proteinExistence type="predicted"/>
<comment type="caution">
    <text evidence="12">The sequence shown here is derived from an EMBL/GenBank/DDBJ whole genome shotgun (WGS) entry which is preliminary data.</text>
</comment>
<evidence type="ECO:0000256" key="3">
    <source>
        <dbReference type="ARBA" id="ARBA00022553"/>
    </source>
</evidence>
<keyword evidence="5" id="KW-0805">Transcription regulation</keyword>
<dbReference type="Pfam" id="PF00486">
    <property type="entry name" value="Trans_reg_C"/>
    <property type="match status" value="1"/>
</dbReference>
<keyword evidence="6 9" id="KW-0238">DNA-binding</keyword>
<evidence type="ECO:0000256" key="9">
    <source>
        <dbReference type="PROSITE-ProRule" id="PRU01091"/>
    </source>
</evidence>
<evidence type="ECO:0000259" key="10">
    <source>
        <dbReference type="PROSITE" id="PS50110"/>
    </source>
</evidence>
<evidence type="ECO:0000256" key="1">
    <source>
        <dbReference type="ARBA" id="ARBA00004496"/>
    </source>
</evidence>
<name>A0A364Y582_9BACT</name>
<dbReference type="InterPro" id="IPR001789">
    <property type="entry name" value="Sig_transdc_resp-reg_receiver"/>
</dbReference>
<keyword evidence="7" id="KW-0804">Transcription</keyword>
<dbReference type="AlphaFoldDB" id="A0A364Y582"/>
<keyword evidence="13" id="KW-1185">Reference proteome</keyword>
<feature type="domain" description="Response regulatory" evidence="10">
    <location>
        <begin position="5"/>
        <end position="118"/>
    </location>
</feature>
<feature type="DNA-binding region" description="OmpR/PhoB-type" evidence="9">
    <location>
        <begin position="127"/>
        <end position="226"/>
    </location>
</feature>
<organism evidence="12 13">
    <name type="scientific">Pseudochryseolinea flava</name>
    <dbReference type="NCBI Taxonomy" id="2059302"/>
    <lineage>
        <taxon>Bacteria</taxon>
        <taxon>Pseudomonadati</taxon>
        <taxon>Bacteroidota</taxon>
        <taxon>Cytophagia</taxon>
        <taxon>Cytophagales</taxon>
        <taxon>Fulvivirgaceae</taxon>
        <taxon>Pseudochryseolinea</taxon>
    </lineage>
</organism>
<dbReference type="GO" id="GO:0000987">
    <property type="term" value="F:cis-regulatory region sequence-specific DNA binding"/>
    <property type="evidence" value="ECO:0007669"/>
    <property type="project" value="UniProtKB-ARBA"/>
</dbReference>
<dbReference type="SMART" id="SM00862">
    <property type="entry name" value="Trans_reg_C"/>
    <property type="match status" value="1"/>
</dbReference>
<dbReference type="OrthoDB" id="9790442at2"/>
<evidence type="ECO:0000313" key="12">
    <source>
        <dbReference type="EMBL" id="RAW02156.1"/>
    </source>
</evidence>
<evidence type="ECO:0000256" key="6">
    <source>
        <dbReference type="ARBA" id="ARBA00023125"/>
    </source>
</evidence>
<dbReference type="SMART" id="SM00448">
    <property type="entry name" value="REC"/>
    <property type="match status" value="1"/>
</dbReference>
<dbReference type="GO" id="GO:0005829">
    <property type="term" value="C:cytosol"/>
    <property type="evidence" value="ECO:0007669"/>
    <property type="project" value="TreeGrafter"/>
</dbReference>
<dbReference type="CDD" id="cd00383">
    <property type="entry name" value="trans_reg_C"/>
    <property type="match status" value="1"/>
</dbReference>
<dbReference type="EMBL" id="QMFY01000002">
    <property type="protein sequence ID" value="RAW02156.1"/>
    <property type="molecule type" value="Genomic_DNA"/>
</dbReference>
<dbReference type="GO" id="GO:0000156">
    <property type="term" value="F:phosphorelay response regulator activity"/>
    <property type="evidence" value="ECO:0007669"/>
    <property type="project" value="TreeGrafter"/>
</dbReference>
<feature type="domain" description="OmpR/PhoB-type" evidence="11">
    <location>
        <begin position="127"/>
        <end position="226"/>
    </location>
</feature>
<keyword evidence="4" id="KW-0902">Two-component regulatory system</keyword>
<keyword evidence="2" id="KW-0963">Cytoplasm</keyword>
<evidence type="ECO:0000256" key="2">
    <source>
        <dbReference type="ARBA" id="ARBA00022490"/>
    </source>
</evidence>
<dbReference type="GO" id="GO:0032993">
    <property type="term" value="C:protein-DNA complex"/>
    <property type="evidence" value="ECO:0007669"/>
    <property type="project" value="TreeGrafter"/>
</dbReference>
<comment type="subcellular location">
    <subcellularLocation>
        <location evidence="1">Cytoplasm</location>
    </subcellularLocation>
</comment>
<dbReference type="InterPro" id="IPR001867">
    <property type="entry name" value="OmpR/PhoB-type_DNA-bd"/>
</dbReference>
<dbReference type="InterPro" id="IPR036388">
    <property type="entry name" value="WH-like_DNA-bd_sf"/>
</dbReference>
<dbReference type="InterPro" id="IPR011006">
    <property type="entry name" value="CheY-like_superfamily"/>
</dbReference>
<evidence type="ECO:0000256" key="4">
    <source>
        <dbReference type="ARBA" id="ARBA00023012"/>
    </source>
</evidence>
<dbReference type="GO" id="GO:0042802">
    <property type="term" value="F:identical protein binding"/>
    <property type="evidence" value="ECO:0007669"/>
    <property type="project" value="UniProtKB-ARBA"/>
</dbReference>
<evidence type="ECO:0000256" key="8">
    <source>
        <dbReference type="PROSITE-ProRule" id="PRU00169"/>
    </source>
</evidence>